<evidence type="ECO:0000256" key="1">
    <source>
        <dbReference type="SAM" id="MobiDB-lite"/>
    </source>
</evidence>
<feature type="domain" description="Mycothiol-dependent maleylpyruvate isomerase metal-binding" evidence="3">
    <location>
        <begin position="6"/>
        <end position="130"/>
    </location>
</feature>
<dbReference type="Pfam" id="PF11716">
    <property type="entry name" value="MDMPI_N"/>
    <property type="match status" value="1"/>
</dbReference>
<organism evidence="4 5">
    <name type="scientific">Mycolicibacterium chitae</name>
    <name type="common">Mycobacterium chitae</name>
    <dbReference type="NCBI Taxonomy" id="1792"/>
    <lineage>
        <taxon>Bacteria</taxon>
        <taxon>Bacillati</taxon>
        <taxon>Actinomycetota</taxon>
        <taxon>Actinomycetes</taxon>
        <taxon>Mycobacteriales</taxon>
        <taxon>Mycobacteriaceae</taxon>
        <taxon>Mycolicibacterium</taxon>
    </lineage>
</organism>
<gene>
    <name evidence="4" type="ORF">NCTC10485_04295</name>
</gene>
<dbReference type="AlphaFoldDB" id="A0A448IC83"/>
<feature type="compositionally biased region" description="Basic and acidic residues" evidence="1">
    <location>
        <begin position="59"/>
        <end position="74"/>
    </location>
</feature>
<dbReference type="Gene3D" id="1.20.120.450">
    <property type="entry name" value="dinb family like domain"/>
    <property type="match status" value="1"/>
</dbReference>
<dbReference type="InterPro" id="IPR034660">
    <property type="entry name" value="DinB/YfiT-like"/>
</dbReference>
<evidence type="ECO:0000259" key="2">
    <source>
        <dbReference type="Pfam" id="PF07398"/>
    </source>
</evidence>
<proteinExistence type="predicted"/>
<sequence length="240" mass="26327">MDHITQLCDEITAFADVVFGADLATPVPTCPEWTLNQLYRHVGRGIRWAARNVTNRLDGPADPKTVPDGKPPAEPEAARQWVIDGAQVLLAAVAKAGPDTEVWTFGGPRPAAWWVRRWTHEVAVHRADAAIAVGADFTLAPEWAADALSEWFDLLTPRLAELGSKTVHLHATDEGLGQAGEWTLRDGTWRHEHGKGDVALRGPATELLLVTTRRRPVEQTAIQVFGDDDVLRAWSDAMTL</sequence>
<dbReference type="Proteomes" id="UP000282551">
    <property type="component" value="Chromosome"/>
</dbReference>
<feature type="region of interest" description="Disordered" evidence="1">
    <location>
        <begin position="55"/>
        <end position="74"/>
    </location>
</feature>
<dbReference type="SUPFAM" id="SSF109854">
    <property type="entry name" value="DinB/YfiT-like putative metalloenzymes"/>
    <property type="match status" value="1"/>
</dbReference>
<accession>A0A448IC83</accession>
<dbReference type="NCBIfam" id="TIGR03083">
    <property type="entry name" value="maleylpyruvate isomerase family mycothiol-dependent enzyme"/>
    <property type="match status" value="1"/>
</dbReference>
<dbReference type="GO" id="GO:0046872">
    <property type="term" value="F:metal ion binding"/>
    <property type="evidence" value="ECO:0007669"/>
    <property type="project" value="InterPro"/>
</dbReference>
<evidence type="ECO:0000313" key="5">
    <source>
        <dbReference type="Proteomes" id="UP000282551"/>
    </source>
</evidence>
<dbReference type="GO" id="GO:0005886">
    <property type="term" value="C:plasma membrane"/>
    <property type="evidence" value="ECO:0007669"/>
    <property type="project" value="TreeGrafter"/>
</dbReference>
<dbReference type="PANTHER" id="PTHR40758:SF1">
    <property type="entry name" value="CONSERVED PROTEIN"/>
    <property type="match status" value="1"/>
</dbReference>
<dbReference type="EMBL" id="LR134355">
    <property type="protein sequence ID" value="VEG49981.1"/>
    <property type="molecule type" value="Genomic_DNA"/>
</dbReference>
<name>A0A448IC83_MYCCI</name>
<evidence type="ECO:0000259" key="3">
    <source>
        <dbReference type="Pfam" id="PF11716"/>
    </source>
</evidence>
<evidence type="ECO:0000313" key="4">
    <source>
        <dbReference type="EMBL" id="VEG49981.1"/>
    </source>
</evidence>
<dbReference type="Pfam" id="PF07398">
    <property type="entry name" value="MDMPI_C"/>
    <property type="match status" value="1"/>
</dbReference>
<protein>
    <submittedName>
        <fullName evidence="4">Uncharacterized Actinobacterial protein</fullName>
    </submittedName>
</protein>
<dbReference type="InterPro" id="IPR024344">
    <property type="entry name" value="MDMPI_metal-binding"/>
</dbReference>
<feature type="domain" description="MDMPI C-terminal" evidence="2">
    <location>
        <begin position="142"/>
        <end position="231"/>
    </location>
</feature>
<reference evidence="4 5" key="1">
    <citation type="submission" date="2018-12" db="EMBL/GenBank/DDBJ databases">
        <authorList>
            <consortium name="Pathogen Informatics"/>
        </authorList>
    </citation>
    <scope>NUCLEOTIDE SEQUENCE [LARGE SCALE GENOMIC DNA]</scope>
    <source>
        <strain evidence="4 5">NCTC10485</strain>
    </source>
</reference>
<dbReference type="InterPro" id="IPR010872">
    <property type="entry name" value="MDMPI_C-term_domain"/>
</dbReference>
<keyword evidence="5" id="KW-1185">Reference proteome</keyword>
<dbReference type="PANTHER" id="PTHR40758">
    <property type="entry name" value="CONSERVED PROTEIN"/>
    <property type="match status" value="1"/>
</dbReference>
<dbReference type="RefSeq" id="WP_235666242.1">
    <property type="nucleotide sequence ID" value="NZ_AP022604.1"/>
</dbReference>
<dbReference type="InterPro" id="IPR017517">
    <property type="entry name" value="Maleyloyr_isom"/>
</dbReference>